<feature type="compositionally biased region" description="Low complexity" evidence="1">
    <location>
        <begin position="591"/>
        <end position="601"/>
    </location>
</feature>
<name>A0A1X2IN55_9FUNG</name>
<protein>
    <submittedName>
        <fullName evidence="2">Putative methyltransferase-domain-containing protein</fullName>
    </submittedName>
</protein>
<dbReference type="AlphaFoldDB" id="A0A1X2IN55"/>
<dbReference type="InterPro" id="IPR029063">
    <property type="entry name" value="SAM-dependent_MTases_sf"/>
</dbReference>
<dbReference type="GO" id="GO:0032259">
    <property type="term" value="P:methylation"/>
    <property type="evidence" value="ECO:0007669"/>
    <property type="project" value="UniProtKB-KW"/>
</dbReference>
<keyword evidence="3" id="KW-1185">Reference proteome</keyword>
<feature type="compositionally biased region" description="Low complexity" evidence="1">
    <location>
        <begin position="278"/>
        <end position="291"/>
    </location>
</feature>
<feature type="compositionally biased region" description="Basic and acidic residues" evidence="1">
    <location>
        <begin position="523"/>
        <end position="534"/>
    </location>
</feature>
<comment type="caution">
    <text evidence="2">The sequence shown here is derived from an EMBL/GenBank/DDBJ whole genome shotgun (WGS) entry which is preliminary data.</text>
</comment>
<feature type="compositionally biased region" description="Low complexity" evidence="1">
    <location>
        <begin position="57"/>
        <end position="98"/>
    </location>
</feature>
<dbReference type="PANTHER" id="PTHR14614:SF132">
    <property type="entry name" value="PROTEIN-LYSINE METHYLTRANSFERASE C42C1.13"/>
    <property type="match status" value="1"/>
</dbReference>
<dbReference type="InterPro" id="IPR019410">
    <property type="entry name" value="Methyltransf_16"/>
</dbReference>
<keyword evidence="2" id="KW-0489">Methyltransferase</keyword>
<dbReference type="Proteomes" id="UP000193560">
    <property type="component" value="Unassembled WGS sequence"/>
</dbReference>
<feature type="region of interest" description="Disordered" evidence="1">
    <location>
        <begin position="49"/>
        <end position="101"/>
    </location>
</feature>
<evidence type="ECO:0000313" key="2">
    <source>
        <dbReference type="EMBL" id="ORZ19457.1"/>
    </source>
</evidence>
<dbReference type="GO" id="GO:0008168">
    <property type="term" value="F:methyltransferase activity"/>
    <property type="evidence" value="ECO:0007669"/>
    <property type="project" value="UniProtKB-KW"/>
</dbReference>
<dbReference type="OrthoDB" id="407325at2759"/>
<feature type="compositionally biased region" description="Polar residues" evidence="1">
    <location>
        <begin position="267"/>
        <end position="277"/>
    </location>
</feature>
<sequence length="623" mass="69623">MVPLLTMNKISTHIIPPHLRPDSRHGHIQHQFDTMPPSSSPDTPFFTSIYHSPPTPSTTTTTITPTMDGDGPVLSVTPVLSSSASTTSNTSSYSSTVPSHDEEDLVLPHEHFYSHLQTHSSLLRIVLRRPLPVTMVANQWHRLKLEVRDEFGMTLEGQRAKASTMHLACELLEQTTGAKHAVHLSTEWNVSWRPLHYDAWESMDDVSQTMKACSGFDRSATRLYLRVVPTFGPHQTIHALPLVIGPFSVDPTANWKETTMAINHTLGTEQQSGGNTNSFSSSSSSSASSPSPQLCNFNCYSQNMYRAFNLCGMNRYFMIREGWDLGTPGKMWDSALMISDLFIQKIIQQPACLENCHLLDLSAGTGATGLLISFIYKHLFPEYHQTMKTTLTDLPEALPLIHYNQQLNGIATTNDITVAPLCWGEMEDMWHIKKKAPIDIIIASDVLYEPSQFAALMKTLVYLSEPGHTVIYLGYKRRGLKASDEEYFFTLCSGNGDDNDMGYGDDNDTFGGKDGLDDASGTADERHSKKSDGDKVGWEKRYGKLMRNVARIDGEGWLGSYAEKWRMDYPDSSSSSNSKSDSKNNKRLNNKRNSSSKISNIEDQAFQETGVQIFRLIRKQQGQ</sequence>
<dbReference type="Gene3D" id="3.40.50.150">
    <property type="entry name" value="Vaccinia Virus protein VP39"/>
    <property type="match status" value="1"/>
</dbReference>
<evidence type="ECO:0000313" key="3">
    <source>
        <dbReference type="Proteomes" id="UP000193560"/>
    </source>
</evidence>
<dbReference type="Pfam" id="PF10294">
    <property type="entry name" value="Methyltransf_16"/>
    <property type="match status" value="1"/>
</dbReference>
<feature type="region of interest" description="Disordered" evidence="1">
    <location>
        <begin position="503"/>
        <end position="534"/>
    </location>
</feature>
<feature type="region of interest" description="Disordered" evidence="1">
    <location>
        <begin position="569"/>
        <end position="604"/>
    </location>
</feature>
<dbReference type="SUPFAM" id="SSF53335">
    <property type="entry name" value="S-adenosyl-L-methionine-dependent methyltransferases"/>
    <property type="match status" value="1"/>
</dbReference>
<gene>
    <name evidence="2" type="ORF">BCR42DRAFT_390123</name>
</gene>
<keyword evidence="2" id="KW-0808">Transferase</keyword>
<feature type="region of interest" description="Disordered" evidence="1">
    <location>
        <begin position="267"/>
        <end position="291"/>
    </location>
</feature>
<evidence type="ECO:0000256" key="1">
    <source>
        <dbReference type="SAM" id="MobiDB-lite"/>
    </source>
</evidence>
<dbReference type="STRING" id="90262.A0A1X2IN55"/>
<reference evidence="2 3" key="1">
    <citation type="submission" date="2016-07" db="EMBL/GenBank/DDBJ databases">
        <title>Pervasive Adenine N6-methylation of Active Genes in Fungi.</title>
        <authorList>
            <consortium name="DOE Joint Genome Institute"/>
            <person name="Mondo S.J."/>
            <person name="Dannebaum R.O."/>
            <person name="Kuo R.C."/>
            <person name="Labutti K."/>
            <person name="Haridas S."/>
            <person name="Kuo A."/>
            <person name="Salamov A."/>
            <person name="Ahrendt S.R."/>
            <person name="Lipzen A."/>
            <person name="Sullivan W."/>
            <person name="Andreopoulos W.B."/>
            <person name="Clum A."/>
            <person name="Lindquist E."/>
            <person name="Daum C."/>
            <person name="Ramamoorthy G.K."/>
            <person name="Gryganskyi A."/>
            <person name="Culley D."/>
            <person name="Magnuson J.K."/>
            <person name="James T.Y."/>
            <person name="O'Malley M.A."/>
            <person name="Stajich J.E."/>
            <person name="Spatafora J.W."/>
            <person name="Visel A."/>
            <person name="Grigoriev I.V."/>
        </authorList>
    </citation>
    <scope>NUCLEOTIDE SEQUENCE [LARGE SCALE GENOMIC DNA]</scope>
    <source>
        <strain evidence="2 3">NRRL 1336</strain>
    </source>
</reference>
<organism evidence="2 3">
    <name type="scientific">Absidia repens</name>
    <dbReference type="NCBI Taxonomy" id="90262"/>
    <lineage>
        <taxon>Eukaryota</taxon>
        <taxon>Fungi</taxon>
        <taxon>Fungi incertae sedis</taxon>
        <taxon>Mucoromycota</taxon>
        <taxon>Mucoromycotina</taxon>
        <taxon>Mucoromycetes</taxon>
        <taxon>Mucorales</taxon>
        <taxon>Cunninghamellaceae</taxon>
        <taxon>Absidia</taxon>
    </lineage>
</organism>
<proteinExistence type="predicted"/>
<dbReference type="EMBL" id="MCGE01000007">
    <property type="protein sequence ID" value="ORZ19457.1"/>
    <property type="molecule type" value="Genomic_DNA"/>
</dbReference>
<dbReference type="PANTHER" id="PTHR14614">
    <property type="entry name" value="HEPATOCELLULAR CARCINOMA-ASSOCIATED ANTIGEN"/>
    <property type="match status" value="1"/>
</dbReference>
<accession>A0A1X2IN55</accession>